<dbReference type="SUPFAM" id="SSF51445">
    <property type="entry name" value="(Trans)glycosidases"/>
    <property type="match status" value="1"/>
</dbReference>
<dbReference type="RefSeq" id="WP_120161042.1">
    <property type="nucleotide sequence ID" value="NZ_NSDJ01000001.1"/>
</dbReference>
<evidence type="ECO:0000256" key="1">
    <source>
        <dbReference type="ARBA" id="ARBA00022801"/>
    </source>
</evidence>
<evidence type="ECO:0000313" key="7">
    <source>
        <dbReference type="Proteomes" id="UP000284853"/>
    </source>
</evidence>
<evidence type="ECO:0000256" key="4">
    <source>
        <dbReference type="SAM" id="SignalP"/>
    </source>
</evidence>
<dbReference type="GeneID" id="302708671"/>
<dbReference type="EMBL" id="NSDJ01000001">
    <property type="protein sequence ID" value="RKF68242.1"/>
    <property type="molecule type" value="Genomic_DNA"/>
</dbReference>
<dbReference type="InterPro" id="IPR001547">
    <property type="entry name" value="Glyco_hydro_5"/>
</dbReference>
<accession>A0ABX9PUN9</accession>
<dbReference type="PANTHER" id="PTHR12631">
    <property type="entry name" value="ALPHA-L-IDURONIDASE"/>
    <property type="match status" value="1"/>
</dbReference>
<comment type="similarity">
    <text evidence="3">Belongs to the glycosyl hydrolase 5 (cellulase A) family.</text>
</comment>
<evidence type="ECO:0000256" key="2">
    <source>
        <dbReference type="ARBA" id="ARBA00023295"/>
    </source>
</evidence>
<feature type="signal peptide" evidence="4">
    <location>
        <begin position="1"/>
        <end position="24"/>
    </location>
</feature>
<feature type="domain" description="Glycoside hydrolase family 5" evidence="5">
    <location>
        <begin position="40"/>
        <end position="292"/>
    </location>
</feature>
<organism evidence="6 7">
    <name type="scientific">Rahnella variigena</name>
    <dbReference type="NCBI Taxonomy" id="574964"/>
    <lineage>
        <taxon>Bacteria</taxon>
        <taxon>Pseudomonadati</taxon>
        <taxon>Pseudomonadota</taxon>
        <taxon>Gammaproteobacteria</taxon>
        <taxon>Enterobacterales</taxon>
        <taxon>Yersiniaceae</taxon>
        <taxon>Rahnella</taxon>
    </lineage>
</organism>
<dbReference type="InterPro" id="IPR017853">
    <property type="entry name" value="GH"/>
</dbReference>
<dbReference type="InterPro" id="IPR051923">
    <property type="entry name" value="Glycosyl_Hydrolase_39"/>
</dbReference>
<gene>
    <name evidence="6" type="ORF">CKQ54_07635</name>
</gene>
<reference evidence="6 7" key="1">
    <citation type="submission" date="2017-08" db="EMBL/GenBank/DDBJ databases">
        <title>Comparative genomics of bacteria isolated from necrotic lesions of AOD affected trees.</title>
        <authorList>
            <person name="Doonan J."/>
            <person name="Denman S."/>
            <person name="Mcdonald J.E."/>
        </authorList>
    </citation>
    <scope>NUCLEOTIDE SEQUENCE [LARGE SCALE GENOMIC DNA]</scope>
    <source>
        <strain evidence="6 7">CIP 105588</strain>
    </source>
</reference>
<dbReference type="Gene3D" id="3.20.20.80">
    <property type="entry name" value="Glycosidases"/>
    <property type="match status" value="1"/>
</dbReference>
<sequence>MNRMMLYIKMCCVFIFIHSSYGMCTIIGAGTHFQGYRGESSIYLEKIKEMGFTSFREDYSWSNVERTKGVFSVSDNIKKTDAAFLNAQSKGLSPILILDYGNKLYNNGDYPRNQESIDDFVRYASWVASRFKGKVKYYEIWNEWTIGTGMTRYRDNIPSGEVYFNLVKATSKAIKRIDPNAIILAGGFNPLEQRAKYLNITDVVWFEQLLKLGILDYADGISIHTYSYLNGRRDLRTTKGNLDFIDEFYADSQKIAGRDFPLYITEVGVTNYTGPGGMSQQESADYIKNYIEDAKSRSYIKGVWIYDLIDDGKDKSKRDYNFGLLNNDLSPKLVAPVITELLNRNNQK</sequence>
<protein>
    <recommendedName>
        <fullName evidence="5">Glycoside hydrolase family 5 domain-containing protein</fullName>
    </recommendedName>
</protein>
<keyword evidence="4" id="KW-0732">Signal</keyword>
<comment type="caution">
    <text evidence="6">The sequence shown here is derived from an EMBL/GenBank/DDBJ whole genome shotgun (WGS) entry which is preliminary data.</text>
</comment>
<feature type="chain" id="PRO_5046917452" description="Glycoside hydrolase family 5 domain-containing protein" evidence="4">
    <location>
        <begin position="25"/>
        <end position="348"/>
    </location>
</feature>
<evidence type="ECO:0000313" key="6">
    <source>
        <dbReference type="EMBL" id="RKF68242.1"/>
    </source>
</evidence>
<dbReference type="PANTHER" id="PTHR12631:SF10">
    <property type="entry name" value="BETA-XYLOSIDASE-LIKE PROTEIN-RELATED"/>
    <property type="match status" value="1"/>
</dbReference>
<keyword evidence="7" id="KW-1185">Reference proteome</keyword>
<evidence type="ECO:0000259" key="5">
    <source>
        <dbReference type="Pfam" id="PF00150"/>
    </source>
</evidence>
<name>A0ABX9PUN9_9GAMM</name>
<proteinExistence type="inferred from homology"/>
<dbReference type="Pfam" id="PF00150">
    <property type="entry name" value="Cellulase"/>
    <property type="match status" value="1"/>
</dbReference>
<evidence type="ECO:0000256" key="3">
    <source>
        <dbReference type="RuleBase" id="RU361153"/>
    </source>
</evidence>
<keyword evidence="2 3" id="KW-0326">Glycosidase</keyword>
<dbReference type="Proteomes" id="UP000284853">
    <property type="component" value="Unassembled WGS sequence"/>
</dbReference>
<keyword evidence="1 3" id="KW-0378">Hydrolase</keyword>